<evidence type="ECO:0000313" key="4">
    <source>
        <dbReference type="Proteomes" id="UP000761264"/>
    </source>
</evidence>
<feature type="signal peptide" evidence="1">
    <location>
        <begin position="1"/>
        <end position="32"/>
    </location>
</feature>
<dbReference type="InterPro" id="IPR033399">
    <property type="entry name" value="TP_0789-like"/>
</dbReference>
<feature type="chain" id="PRO_5037247667" evidence="1">
    <location>
        <begin position="33"/>
        <end position="278"/>
    </location>
</feature>
<accession>A0A967EZR9</accession>
<evidence type="ECO:0000259" key="2">
    <source>
        <dbReference type="Pfam" id="PF17131"/>
    </source>
</evidence>
<evidence type="ECO:0000313" key="3">
    <source>
        <dbReference type="EMBL" id="NIA70401.1"/>
    </source>
</evidence>
<dbReference type="Pfam" id="PF17131">
    <property type="entry name" value="LolA_like"/>
    <property type="match status" value="1"/>
</dbReference>
<keyword evidence="3" id="KW-0449">Lipoprotein</keyword>
<protein>
    <submittedName>
        <fullName evidence="3">Outer membrane lipoprotein-sorting protein</fullName>
    </submittedName>
</protein>
<gene>
    <name evidence="3" type="ORF">HBA54_17490</name>
</gene>
<sequence length="278" mass="32237">MNRKLFLKLENNKVLLAVTLVMLAAASTSAFGETPEEKGLAIAEEVDRRDLGFGDSSSLLKMELTNKQGQSSTRELRILTLEVPERAEGDKSLVVFDHPRDIEGTAFLSFTKILDPDDQWLYLPALKRVKRISSANKSGPFVGSEFAYEDLLSQEVDKYDYRWLRDEACGEAADGLACFVIERFPRYENSGYARQVTWIDQQEYRPIRIDFYDRKDSLLKTLTLSRYNQYLGQYWRADDQYMVNHQTGKTTRLTFDEWELRVGVNESDFNPNRLKRLR</sequence>
<dbReference type="CDD" id="cd16329">
    <property type="entry name" value="LolA_like"/>
    <property type="match status" value="1"/>
</dbReference>
<dbReference type="Proteomes" id="UP000761264">
    <property type="component" value="Unassembled WGS sequence"/>
</dbReference>
<evidence type="ECO:0000256" key="1">
    <source>
        <dbReference type="SAM" id="SignalP"/>
    </source>
</evidence>
<comment type="caution">
    <text evidence="3">The sequence shown here is derived from an EMBL/GenBank/DDBJ whole genome shotgun (WGS) entry which is preliminary data.</text>
</comment>
<dbReference type="EMBL" id="JAAQPH010000014">
    <property type="protein sequence ID" value="NIA70401.1"/>
    <property type="molecule type" value="Genomic_DNA"/>
</dbReference>
<keyword evidence="4" id="KW-1185">Reference proteome</keyword>
<keyword evidence="1" id="KW-0732">Signal</keyword>
<organism evidence="3 4">
    <name type="scientific">Pelagibius litoralis</name>
    <dbReference type="NCBI Taxonomy" id="374515"/>
    <lineage>
        <taxon>Bacteria</taxon>
        <taxon>Pseudomonadati</taxon>
        <taxon>Pseudomonadota</taxon>
        <taxon>Alphaproteobacteria</taxon>
        <taxon>Rhodospirillales</taxon>
        <taxon>Rhodovibrionaceae</taxon>
        <taxon>Pelagibius</taxon>
    </lineage>
</organism>
<proteinExistence type="predicted"/>
<name>A0A967EZR9_9PROT</name>
<dbReference type="AlphaFoldDB" id="A0A967EZR9"/>
<dbReference type="Gene3D" id="2.50.20.10">
    <property type="entry name" value="Lipoprotein localisation LolA/LolB/LppX"/>
    <property type="match status" value="1"/>
</dbReference>
<reference evidence="3" key="1">
    <citation type="submission" date="2020-03" db="EMBL/GenBank/DDBJ databases">
        <title>Genome of Pelagibius litoralis DSM 21314T.</title>
        <authorList>
            <person name="Wang G."/>
        </authorList>
    </citation>
    <scope>NUCLEOTIDE SEQUENCE</scope>
    <source>
        <strain evidence="3">DSM 21314</strain>
    </source>
</reference>
<feature type="domain" description="Uncharacterized protein TP-0789" evidence="2">
    <location>
        <begin position="90"/>
        <end position="276"/>
    </location>
</feature>